<comment type="caution">
    <text evidence="3">The sequence shown here is derived from an EMBL/GenBank/DDBJ whole genome shotgun (WGS) entry which is preliminary data.</text>
</comment>
<dbReference type="PANTHER" id="PTHR46656:SF3">
    <property type="entry name" value="PUTATIVE-RELATED"/>
    <property type="match status" value="1"/>
</dbReference>
<sequence length="361" mass="40016">MSSLPSDQAETLMSLSQVNPDPTEYHYKVVVCHAEPGAWNVLGGPSWSTSLCPPPGSADDPKVITVGRTMFETDRLPEGWAGRINNMDEVWVPTPFHAEIFSSGGVKIPISTLIETVDTDFFDPDIPSPDPLSSYGLSPSTFKFLSVFKFEDRKGYDVLLSSYFATFTRGEDVALFILVSDYHSRGGREDLESFCESQGYDLSTLPPIYVLHSLSPPSLRGLYASSDMFVLPSRGEGWGRPHVEAMSMGLPIAATEWSGPTKYMNCNNSYGIEVGGMRMIEDGAFKGHMWAEPSGESLSGIMRRAVEKREEGREKGRRAREDMVKEYNLEAGAKEIMERVGEAVRRREDKRRRVGGASSEL</sequence>
<dbReference type="EMBL" id="BRYA01000438">
    <property type="protein sequence ID" value="GMI48830.1"/>
    <property type="molecule type" value="Genomic_DNA"/>
</dbReference>
<dbReference type="OrthoDB" id="2193793at2759"/>
<reference evidence="4" key="1">
    <citation type="journal article" date="2023" name="Commun. Biol.">
        <title>Genome analysis of Parmales, the sister group of diatoms, reveals the evolutionary specialization of diatoms from phago-mixotrophs to photoautotrophs.</title>
        <authorList>
            <person name="Ban H."/>
            <person name="Sato S."/>
            <person name="Yoshikawa S."/>
            <person name="Yamada K."/>
            <person name="Nakamura Y."/>
            <person name="Ichinomiya M."/>
            <person name="Sato N."/>
            <person name="Blanc-Mathieu R."/>
            <person name="Endo H."/>
            <person name="Kuwata A."/>
            <person name="Ogata H."/>
        </authorList>
    </citation>
    <scope>NUCLEOTIDE SEQUENCE [LARGE SCALE GENOMIC DNA]</scope>
</reference>
<organism evidence="3 4">
    <name type="scientific">Triparma columacea</name>
    <dbReference type="NCBI Taxonomy" id="722753"/>
    <lineage>
        <taxon>Eukaryota</taxon>
        <taxon>Sar</taxon>
        <taxon>Stramenopiles</taxon>
        <taxon>Ochrophyta</taxon>
        <taxon>Bolidophyceae</taxon>
        <taxon>Parmales</taxon>
        <taxon>Triparmaceae</taxon>
        <taxon>Triparma</taxon>
    </lineage>
</organism>
<dbReference type="Pfam" id="PF00534">
    <property type="entry name" value="Glycos_transf_1"/>
    <property type="match status" value="1"/>
</dbReference>
<evidence type="ECO:0000313" key="4">
    <source>
        <dbReference type="Proteomes" id="UP001165065"/>
    </source>
</evidence>
<dbReference type="PANTHER" id="PTHR46656">
    <property type="entry name" value="PUTATIVE-RELATED"/>
    <property type="match status" value="1"/>
</dbReference>
<dbReference type="InterPro" id="IPR001296">
    <property type="entry name" value="Glyco_trans_1"/>
</dbReference>
<protein>
    <recommendedName>
        <fullName evidence="2">Glycosyl transferase family 1 domain-containing protein</fullName>
    </recommendedName>
</protein>
<evidence type="ECO:0000256" key="1">
    <source>
        <dbReference type="ARBA" id="ARBA00022676"/>
    </source>
</evidence>
<dbReference type="GO" id="GO:0016757">
    <property type="term" value="F:glycosyltransferase activity"/>
    <property type="evidence" value="ECO:0007669"/>
    <property type="project" value="UniProtKB-KW"/>
</dbReference>
<dbReference type="Proteomes" id="UP001165065">
    <property type="component" value="Unassembled WGS sequence"/>
</dbReference>
<dbReference type="SUPFAM" id="SSF53756">
    <property type="entry name" value="UDP-Glycosyltransferase/glycogen phosphorylase"/>
    <property type="match status" value="1"/>
</dbReference>
<dbReference type="CDD" id="cd03801">
    <property type="entry name" value="GT4_PimA-like"/>
    <property type="match status" value="1"/>
</dbReference>
<name>A0A9W7GP30_9STRA</name>
<evidence type="ECO:0000313" key="3">
    <source>
        <dbReference type="EMBL" id="GMI48830.1"/>
    </source>
</evidence>
<evidence type="ECO:0000259" key="2">
    <source>
        <dbReference type="Pfam" id="PF00534"/>
    </source>
</evidence>
<keyword evidence="1" id="KW-0328">Glycosyltransferase</keyword>
<feature type="domain" description="Glycosyl transferase family 1" evidence="2">
    <location>
        <begin position="141"/>
        <end position="271"/>
    </location>
</feature>
<keyword evidence="4" id="KW-1185">Reference proteome</keyword>
<dbReference type="Gene3D" id="3.40.50.2000">
    <property type="entry name" value="Glycogen Phosphorylase B"/>
    <property type="match status" value="1"/>
</dbReference>
<dbReference type="AlphaFoldDB" id="A0A9W7GP30"/>
<keyword evidence="1" id="KW-0808">Transferase</keyword>
<accession>A0A9W7GP30</accession>
<proteinExistence type="predicted"/>
<gene>
    <name evidence="3" type="ORF">TrCOL_g8061</name>
</gene>